<feature type="region of interest" description="Disordered" evidence="9">
    <location>
        <begin position="1"/>
        <end position="64"/>
    </location>
</feature>
<organism evidence="11 12">
    <name type="scientific">Folsomia candida</name>
    <name type="common">Springtail</name>
    <dbReference type="NCBI Taxonomy" id="158441"/>
    <lineage>
        <taxon>Eukaryota</taxon>
        <taxon>Metazoa</taxon>
        <taxon>Ecdysozoa</taxon>
        <taxon>Arthropoda</taxon>
        <taxon>Hexapoda</taxon>
        <taxon>Collembola</taxon>
        <taxon>Entomobryomorpha</taxon>
        <taxon>Isotomoidea</taxon>
        <taxon>Isotomidae</taxon>
        <taxon>Proisotominae</taxon>
        <taxon>Folsomia</taxon>
    </lineage>
</organism>
<dbReference type="PROSITE" id="PS50222">
    <property type="entry name" value="EF_HAND_2"/>
    <property type="match status" value="2"/>
</dbReference>
<keyword evidence="3" id="KW-0479">Metal-binding</keyword>
<feature type="compositionally biased region" description="Polar residues" evidence="9">
    <location>
        <begin position="50"/>
        <end position="63"/>
    </location>
</feature>
<evidence type="ECO:0000313" key="12">
    <source>
        <dbReference type="Proteomes" id="UP000198287"/>
    </source>
</evidence>
<dbReference type="OMA" id="EWERHIC"/>
<dbReference type="PROSITE" id="PS50096">
    <property type="entry name" value="IQ"/>
    <property type="match status" value="1"/>
</dbReference>
<keyword evidence="5 8" id="KW-0378">Hydrolase</keyword>
<dbReference type="Pfam" id="PF08321">
    <property type="entry name" value="PPP5"/>
    <property type="match status" value="1"/>
</dbReference>
<dbReference type="GO" id="GO:0004722">
    <property type="term" value="F:protein serine/threonine phosphatase activity"/>
    <property type="evidence" value="ECO:0007669"/>
    <property type="project" value="UniProtKB-EC"/>
</dbReference>
<dbReference type="GO" id="GO:0005509">
    <property type="term" value="F:calcium ion binding"/>
    <property type="evidence" value="ECO:0007669"/>
    <property type="project" value="InterPro"/>
</dbReference>
<dbReference type="PANTHER" id="PTHR45668:SF3">
    <property type="entry name" value="SERINE_THREONINE-PROTEIN PHOSPHATASE RDGC"/>
    <property type="match status" value="1"/>
</dbReference>
<dbReference type="InterPro" id="IPR006186">
    <property type="entry name" value="Ser/Thr-sp_prot-phosphatase"/>
</dbReference>
<reference evidence="11 12" key="1">
    <citation type="submission" date="2015-12" db="EMBL/GenBank/DDBJ databases">
        <title>The genome of Folsomia candida.</title>
        <authorList>
            <person name="Faddeeva A."/>
            <person name="Derks M.F."/>
            <person name="Anvar Y."/>
            <person name="Smit S."/>
            <person name="Van Straalen N."/>
            <person name="Roelofs D."/>
        </authorList>
    </citation>
    <scope>NUCLEOTIDE SEQUENCE [LARGE SCALE GENOMIC DNA]</scope>
    <source>
        <strain evidence="11 12">VU population</strain>
        <tissue evidence="11">Whole body</tissue>
    </source>
</reference>
<evidence type="ECO:0000256" key="6">
    <source>
        <dbReference type="ARBA" id="ARBA00022837"/>
    </source>
</evidence>
<keyword evidence="7" id="KW-0464">Manganese</keyword>
<dbReference type="InterPro" id="IPR011992">
    <property type="entry name" value="EF-hand-dom_pair"/>
</dbReference>
<evidence type="ECO:0000256" key="7">
    <source>
        <dbReference type="ARBA" id="ARBA00023211"/>
    </source>
</evidence>
<name>A0A226E4L8_FOLCA</name>
<evidence type="ECO:0000256" key="4">
    <source>
        <dbReference type="ARBA" id="ARBA00022737"/>
    </source>
</evidence>
<dbReference type="InterPro" id="IPR018247">
    <property type="entry name" value="EF_Hand_1_Ca_BS"/>
</dbReference>
<comment type="cofactor">
    <cofactor evidence="1">
        <name>Mn(2+)</name>
        <dbReference type="ChEBI" id="CHEBI:29035"/>
    </cofactor>
</comment>
<dbReference type="SUPFAM" id="SSF47473">
    <property type="entry name" value="EF-hand"/>
    <property type="match status" value="1"/>
</dbReference>
<dbReference type="SUPFAM" id="SSF56300">
    <property type="entry name" value="Metallo-dependent phosphatases"/>
    <property type="match status" value="2"/>
</dbReference>
<proteinExistence type="inferred from homology"/>
<dbReference type="Gene3D" id="3.60.21.10">
    <property type="match status" value="2"/>
</dbReference>
<gene>
    <name evidence="11" type="ORF">Fcan01_12471</name>
</gene>
<dbReference type="CDD" id="cd00051">
    <property type="entry name" value="EFh"/>
    <property type="match status" value="1"/>
</dbReference>
<feature type="domain" description="EF-hand" evidence="10">
    <location>
        <begin position="868"/>
        <end position="903"/>
    </location>
</feature>
<dbReference type="EMBL" id="LNIX01000006">
    <property type="protein sequence ID" value="OXA52533.1"/>
    <property type="molecule type" value="Genomic_DNA"/>
</dbReference>
<dbReference type="Proteomes" id="UP000198287">
    <property type="component" value="Unassembled WGS sequence"/>
</dbReference>
<evidence type="ECO:0000256" key="1">
    <source>
        <dbReference type="ARBA" id="ARBA00001936"/>
    </source>
</evidence>
<dbReference type="InterPro" id="IPR004843">
    <property type="entry name" value="Calcineurin-like_PHP"/>
</dbReference>
<accession>A0A226E4L8</accession>
<feature type="domain" description="EF-hand" evidence="10">
    <location>
        <begin position="908"/>
        <end position="943"/>
    </location>
</feature>
<dbReference type="InterPro" id="IPR002048">
    <property type="entry name" value="EF_hand_dom"/>
</dbReference>
<dbReference type="Gene3D" id="1.10.238.10">
    <property type="entry name" value="EF-hand"/>
    <property type="match status" value="1"/>
</dbReference>
<dbReference type="Pfam" id="PF00149">
    <property type="entry name" value="Metallophos"/>
    <property type="match status" value="2"/>
</dbReference>
<feature type="compositionally biased region" description="Polar residues" evidence="9">
    <location>
        <begin position="144"/>
        <end position="155"/>
    </location>
</feature>
<dbReference type="PRINTS" id="PR00114">
    <property type="entry name" value="STPHPHTASE"/>
</dbReference>
<evidence type="ECO:0000313" key="11">
    <source>
        <dbReference type="EMBL" id="OXA52533.1"/>
    </source>
</evidence>
<evidence type="ECO:0000256" key="5">
    <source>
        <dbReference type="ARBA" id="ARBA00022801"/>
    </source>
</evidence>
<comment type="catalytic activity">
    <reaction evidence="8">
        <text>O-phospho-L-threonyl-[protein] + H2O = L-threonyl-[protein] + phosphate</text>
        <dbReference type="Rhea" id="RHEA:47004"/>
        <dbReference type="Rhea" id="RHEA-COMP:11060"/>
        <dbReference type="Rhea" id="RHEA-COMP:11605"/>
        <dbReference type="ChEBI" id="CHEBI:15377"/>
        <dbReference type="ChEBI" id="CHEBI:30013"/>
        <dbReference type="ChEBI" id="CHEBI:43474"/>
        <dbReference type="ChEBI" id="CHEBI:61977"/>
        <dbReference type="EC" id="3.1.3.16"/>
    </reaction>
</comment>
<dbReference type="SMART" id="SM00054">
    <property type="entry name" value="EFh"/>
    <property type="match status" value="3"/>
</dbReference>
<dbReference type="PROSITE" id="PS00125">
    <property type="entry name" value="SER_THR_PHOSPHATASE"/>
    <property type="match status" value="1"/>
</dbReference>
<dbReference type="InterPro" id="IPR051134">
    <property type="entry name" value="PPP_phosphatase"/>
</dbReference>
<evidence type="ECO:0000256" key="2">
    <source>
        <dbReference type="ARBA" id="ARBA00008294"/>
    </source>
</evidence>
<feature type="region of interest" description="Disordered" evidence="9">
    <location>
        <begin position="128"/>
        <end position="165"/>
    </location>
</feature>
<keyword evidence="6" id="KW-0106">Calcium</keyword>
<sequence length="957" mass="108332">MGGGASVHKRRDNSSDSSNDASARGGGSSSSQKQSKSTGFKIRRRKQKESLQTSALRRSQQGSMGKLERAMKAAILIQRWYRQYLARMEIRRRYTWNIFQTVEYAGEQDQMKLYNFFNALLTHIPQKPVMDSSSGRDSVLETASLDSSENSTGDVSGQGSGSRGRMKLRKRKMFTGSGMAVELEDIMVESDYRGPHVKLPMTVQNLQELIDGFKSKKILHIRYVALILRAAAAALRGRPNFNQPSTALSKQITICGDLHGKLDDLLVVFYKNGLPSPENPYVFNGDYVDRGRRSMEIFLILLSCFLLSPDAVYLNRGNHEDHIMNMRYGFIREVRLKYKLKRCCCPQENISGGRRVALVKFLQVNNNLLQKIRECDMAQVEPREESQSGSYPGKRPSTFKAHWSNSGKCQAIFPQRSSMLSNSRKLNSSRTANSQKLLENLLPQSTALRILERIGSSFLSEERRRSRKRNFMTRFECVSIVIVEFSRRLALAQQNIQFSWKKMPKDYNKEFAAACDLLSHDIRTSRPFIEASLLCHARAAAVGAKKALHLLLLQLVTSVVVSVMLRMKGDVFAGKALHLIDQVYRSLPLGTIIDGRVLIVHGGISETTDLKIISDIDRYKYVSILRPPMDEDGRIIQLSDLYTSTTSSSSEWRQVLDILWSDPSNGVGCSPNTFRGGGSYFGADVTDRVLKKHGLQLLIRSHECKPEGYEFMHDNKCLTVFSASNYYEEGSNKGAYVRLIGGPTEPLEPYFVQFNAATPKLRNMTIRQRVGLVEASAIRELRSRICERQDVLVQAFKAHDPESKGLISLNDWCITIEQATELKLPWRLLRPRVAELDLPTGFVKYNSTFTAETTSTQEDVTVVDVLYRNKTSLESIFRIIDKDNSGYISMEEFSDACDLLGRHLASPIPQQQMAEMARCMDMNKDGKIDLNEFLETFRIVSSDQEVDDSLEYEELED</sequence>
<evidence type="ECO:0000256" key="8">
    <source>
        <dbReference type="RuleBase" id="RU004273"/>
    </source>
</evidence>
<dbReference type="OrthoDB" id="442428at2759"/>
<dbReference type="InterPro" id="IPR029052">
    <property type="entry name" value="Metallo-depent_PP-like"/>
</dbReference>
<evidence type="ECO:0000256" key="9">
    <source>
        <dbReference type="SAM" id="MobiDB-lite"/>
    </source>
</evidence>
<dbReference type="PANTHER" id="PTHR45668">
    <property type="entry name" value="SERINE/THREONINE-PROTEIN PHOSPHATASE 5-RELATED"/>
    <property type="match status" value="1"/>
</dbReference>
<protein>
    <recommendedName>
        <fullName evidence="8">Serine/threonine-protein phosphatase</fullName>
        <ecNumber evidence="8">3.1.3.16</ecNumber>
    </recommendedName>
</protein>
<dbReference type="SMART" id="SM00156">
    <property type="entry name" value="PP2Ac"/>
    <property type="match status" value="1"/>
</dbReference>
<dbReference type="EC" id="3.1.3.16" evidence="8"/>
<feature type="compositionally biased region" description="Low complexity" evidence="9">
    <location>
        <begin position="15"/>
        <end position="37"/>
    </location>
</feature>
<dbReference type="PROSITE" id="PS00018">
    <property type="entry name" value="EF_HAND_1"/>
    <property type="match status" value="2"/>
</dbReference>
<dbReference type="CDD" id="cd23767">
    <property type="entry name" value="IQCD"/>
    <property type="match status" value="1"/>
</dbReference>
<evidence type="ECO:0000256" key="3">
    <source>
        <dbReference type="ARBA" id="ARBA00022723"/>
    </source>
</evidence>
<dbReference type="AlphaFoldDB" id="A0A226E4L8"/>
<dbReference type="InterPro" id="IPR013235">
    <property type="entry name" value="PPP_dom"/>
</dbReference>
<keyword evidence="4" id="KW-0677">Repeat</keyword>
<evidence type="ECO:0000259" key="10">
    <source>
        <dbReference type="PROSITE" id="PS50222"/>
    </source>
</evidence>
<dbReference type="STRING" id="158441.A0A226E4L8"/>
<dbReference type="Pfam" id="PF13499">
    <property type="entry name" value="EF-hand_7"/>
    <property type="match status" value="1"/>
</dbReference>
<keyword evidence="12" id="KW-1185">Reference proteome</keyword>
<comment type="caution">
    <text evidence="11">The sequence shown here is derived from an EMBL/GenBank/DDBJ whole genome shotgun (WGS) entry which is preliminary data.</text>
</comment>
<comment type="similarity">
    <text evidence="2 8">Belongs to the PPP phosphatase family.</text>
</comment>